<dbReference type="InterPro" id="IPR036291">
    <property type="entry name" value="NAD(P)-bd_dom_sf"/>
</dbReference>
<dbReference type="AlphaFoldDB" id="A0AB39VZB5"/>
<feature type="non-terminal residue" evidence="2">
    <location>
        <position position="83"/>
    </location>
</feature>
<dbReference type="SUPFAM" id="SSF51735">
    <property type="entry name" value="NAD(P)-binding Rossmann-fold domains"/>
    <property type="match status" value="1"/>
</dbReference>
<evidence type="ECO:0000259" key="1">
    <source>
        <dbReference type="Pfam" id="PF03721"/>
    </source>
</evidence>
<protein>
    <submittedName>
        <fullName evidence="2">UDP-glucose 6-dehydrogenase</fullName>
    </submittedName>
</protein>
<dbReference type="PANTHER" id="PTHR43750:SF2">
    <property type="entry name" value="UDP-GLUCOSE 6-DEHYDROGENASE"/>
    <property type="match status" value="1"/>
</dbReference>
<name>A0AB39VZB5_9GAMM</name>
<accession>A0AB39VZB5</accession>
<dbReference type="InterPro" id="IPR001732">
    <property type="entry name" value="UDP-Glc/GDP-Man_DH_N"/>
</dbReference>
<dbReference type="GO" id="GO:0016616">
    <property type="term" value="F:oxidoreductase activity, acting on the CH-OH group of donors, NAD or NADP as acceptor"/>
    <property type="evidence" value="ECO:0007669"/>
    <property type="project" value="InterPro"/>
</dbReference>
<dbReference type="EMBL" id="CP165629">
    <property type="protein sequence ID" value="XDU75011.1"/>
    <property type="molecule type" value="Genomic_DNA"/>
</dbReference>
<sequence>MKITIVGIGYVGLSNGILLSQHNEVVALDISKEKVDKINNKESPIIDNEISLFLLEKKINFTATTNKSIAYQDSDFIIIATPT</sequence>
<evidence type="ECO:0000313" key="2">
    <source>
        <dbReference type="EMBL" id="XDU75011.1"/>
    </source>
</evidence>
<geneLocation type="plasmid" evidence="2">
    <name>unnamed</name>
</geneLocation>
<dbReference type="Pfam" id="PF03721">
    <property type="entry name" value="UDPG_MGDP_dh_N"/>
    <property type="match status" value="1"/>
</dbReference>
<dbReference type="Gene3D" id="3.40.50.720">
    <property type="entry name" value="NAD(P)-binding Rossmann-like Domain"/>
    <property type="match status" value="1"/>
</dbReference>
<reference evidence="2" key="1">
    <citation type="submission" date="2024-07" db="EMBL/GenBank/DDBJ databases">
        <authorList>
            <person name="Biller S.J."/>
        </authorList>
    </citation>
    <scope>NUCLEOTIDE SEQUENCE</scope>
    <source>
        <strain evidence="2">WC2420</strain>
        <plasmid evidence="2">unnamed</plasmid>
    </source>
</reference>
<gene>
    <name evidence="2" type="ORF">AB3G37_24350</name>
</gene>
<keyword evidence="2" id="KW-0614">Plasmid</keyword>
<dbReference type="PANTHER" id="PTHR43750">
    <property type="entry name" value="UDP-GLUCOSE 6-DEHYDROGENASE TUAD"/>
    <property type="match status" value="1"/>
</dbReference>
<organism evidence="2">
    <name type="scientific">Rouxiella sp. WC2420</name>
    <dbReference type="NCBI Taxonomy" id="3234145"/>
    <lineage>
        <taxon>Bacteria</taxon>
        <taxon>Pseudomonadati</taxon>
        <taxon>Pseudomonadota</taxon>
        <taxon>Gammaproteobacteria</taxon>
        <taxon>Enterobacterales</taxon>
        <taxon>Yersiniaceae</taxon>
        <taxon>Rouxiella</taxon>
    </lineage>
</organism>
<dbReference type="GO" id="GO:0051287">
    <property type="term" value="F:NAD binding"/>
    <property type="evidence" value="ECO:0007669"/>
    <property type="project" value="InterPro"/>
</dbReference>
<feature type="domain" description="UDP-glucose/GDP-mannose dehydrogenase N-terminal" evidence="1">
    <location>
        <begin position="1"/>
        <end position="83"/>
    </location>
</feature>
<proteinExistence type="predicted"/>